<dbReference type="EMBL" id="HE797114">
    <property type="protein sequence ID" value="CCM03460.1"/>
    <property type="molecule type" value="Genomic_DNA"/>
</dbReference>
<keyword evidence="5" id="KW-0560">Oxidoreductase</keyword>
<evidence type="ECO:0000256" key="4">
    <source>
        <dbReference type="ARBA" id="ARBA00022833"/>
    </source>
</evidence>
<comment type="cofactor">
    <cofactor evidence="1">
        <name>Zn(2+)</name>
        <dbReference type="ChEBI" id="CHEBI:29105"/>
    </cofactor>
</comment>
<dbReference type="RefSeq" id="XP_012182743.1">
    <property type="nucleotide sequence ID" value="XM_012327353.1"/>
</dbReference>
<evidence type="ECO:0008006" key="11">
    <source>
        <dbReference type="Google" id="ProtNLM"/>
    </source>
</evidence>
<keyword evidence="3" id="KW-0479">Metal-binding</keyword>
<dbReference type="GO" id="GO:0005737">
    <property type="term" value="C:cytoplasm"/>
    <property type="evidence" value="ECO:0007669"/>
    <property type="project" value="TreeGrafter"/>
</dbReference>
<evidence type="ECO:0000313" key="10">
    <source>
        <dbReference type="Proteomes" id="UP000006352"/>
    </source>
</evidence>
<protein>
    <recommendedName>
        <fullName evidence="11">Enoyl reductase (ER) domain-containing protein</fullName>
    </recommendedName>
</protein>
<dbReference type="GO" id="GO:0004022">
    <property type="term" value="F:alcohol dehydrogenase (NAD+) activity"/>
    <property type="evidence" value="ECO:0007669"/>
    <property type="project" value="TreeGrafter"/>
</dbReference>
<keyword evidence="6" id="KW-0520">NAD</keyword>
<evidence type="ECO:0000313" key="9">
    <source>
        <dbReference type="EMBL" id="CCM03460.1"/>
    </source>
</evidence>
<proteinExistence type="inferred from homology"/>
<evidence type="ECO:0000256" key="6">
    <source>
        <dbReference type="ARBA" id="ARBA00023027"/>
    </source>
</evidence>
<dbReference type="Gene3D" id="3.90.180.10">
    <property type="entry name" value="Medium-chain alcohol dehydrogenases, catalytic domain"/>
    <property type="match status" value="1"/>
</dbReference>
<dbReference type="InterPro" id="IPR011032">
    <property type="entry name" value="GroES-like_sf"/>
</dbReference>
<reference evidence="9 10" key="1">
    <citation type="journal article" date="2012" name="Appl. Environ. Microbiol.">
        <title>Short-read sequencing for genomic analysis of the brown rot fungus Fibroporia radiculosa.</title>
        <authorList>
            <person name="Tang J.D."/>
            <person name="Perkins A.D."/>
            <person name="Sonstegard T.S."/>
            <person name="Schroeder S.G."/>
            <person name="Burgess S.C."/>
            <person name="Diehl S.V."/>
        </authorList>
    </citation>
    <scope>NUCLEOTIDE SEQUENCE [LARGE SCALE GENOMIC DNA]</scope>
    <source>
        <strain evidence="9 10">TFFH 294</strain>
    </source>
</reference>
<dbReference type="AlphaFoldDB" id="J4GRA7"/>
<keyword evidence="4" id="KW-0862">Zinc</keyword>
<dbReference type="Proteomes" id="UP000006352">
    <property type="component" value="Unassembled WGS sequence"/>
</dbReference>
<dbReference type="Pfam" id="PF00107">
    <property type="entry name" value="ADH_zinc_N"/>
    <property type="match status" value="1"/>
</dbReference>
<evidence type="ECO:0000259" key="8">
    <source>
        <dbReference type="Pfam" id="PF08240"/>
    </source>
</evidence>
<dbReference type="GO" id="GO:0046872">
    <property type="term" value="F:metal ion binding"/>
    <property type="evidence" value="ECO:0007669"/>
    <property type="project" value="UniProtKB-KW"/>
</dbReference>
<dbReference type="SUPFAM" id="SSF51735">
    <property type="entry name" value="NAD(P)-binding Rossmann-fold domains"/>
    <property type="match status" value="1"/>
</dbReference>
<organism evidence="9 10">
    <name type="scientific">Fibroporia radiculosa</name>
    <dbReference type="NCBI Taxonomy" id="599839"/>
    <lineage>
        <taxon>Eukaryota</taxon>
        <taxon>Fungi</taxon>
        <taxon>Dikarya</taxon>
        <taxon>Basidiomycota</taxon>
        <taxon>Agaricomycotina</taxon>
        <taxon>Agaricomycetes</taxon>
        <taxon>Polyporales</taxon>
        <taxon>Fibroporiaceae</taxon>
        <taxon>Fibroporia</taxon>
    </lineage>
</organism>
<dbReference type="FunFam" id="3.40.50.720:FF:000039">
    <property type="entry name" value="Alcohol dehydrogenase AdhP"/>
    <property type="match status" value="1"/>
</dbReference>
<dbReference type="InParanoid" id="J4GRA7"/>
<dbReference type="SUPFAM" id="SSF50129">
    <property type="entry name" value="GroES-like"/>
    <property type="match status" value="1"/>
</dbReference>
<dbReference type="InterPro" id="IPR013154">
    <property type="entry name" value="ADH-like_N"/>
</dbReference>
<dbReference type="OrthoDB" id="1560166at2759"/>
<dbReference type="Pfam" id="PF08240">
    <property type="entry name" value="ADH_N"/>
    <property type="match status" value="1"/>
</dbReference>
<dbReference type="InterPro" id="IPR036291">
    <property type="entry name" value="NAD(P)-bd_dom_sf"/>
</dbReference>
<feature type="domain" description="Alcohol dehydrogenase-like C-terminal" evidence="7">
    <location>
        <begin position="179"/>
        <end position="294"/>
    </location>
</feature>
<gene>
    <name evidence="9" type="ORF">FIBRA_05593</name>
</gene>
<keyword evidence="10" id="KW-1185">Reference proteome</keyword>
<feature type="domain" description="Alcohol dehydrogenase-like N-terminal" evidence="8">
    <location>
        <begin position="34"/>
        <end position="139"/>
    </location>
</feature>
<evidence type="ECO:0000256" key="5">
    <source>
        <dbReference type="ARBA" id="ARBA00023002"/>
    </source>
</evidence>
<dbReference type="PANTHER" id="PTHR42940:SF7">
    <property type="entry name" value="ALCOHOL DEHYDROGENASE-LIKE N-TERMINAL DOMAIN-CONTAINING PROTEIN"/>
    <property type="match status" value="1"/>
</dbReference>
<name>J4GRA7_9APHY</name>
<dbReference type="STRING" id="599839.J4GRA7"/>
<evidence type="ECO:0000256" key="2">
    <source>
        <dbReference type="ARBA" id="ARBA00008072"/>
    </source>
</evidence>
<dbReference type="GeneID" id="24098371"/>
<evidence type="ECO:0000259" key="7">
    <source>
        <dbReference type="Pfam" id="PF00107"/>
    </source>
</evidence>
<sequence>MSNFTPPSTYKAYAFTEKGGSLKQLTFDWKDPQLVPTHRSPVAYSDEVVKHQSMPQVKYPLVPGHEIIGDVVAIPSTEQHWKLGQRVGGGWHGGHCGVCNRCRVGDFITCDKEDINGIARHGGYAEFVTLRTEAVVGIPGDMDPAEVAPLLCAGVTTFISLRNMNCKPPDIVAIQGIGGLGHLGVQFAKAMGYRTIALSSSQAKRDLALSLGAHFYIAGSPEEQAAALQEFGGAKVIMTTAPDSQSVQTLISGLGIEGELLVLGLAGQISFDSVSMIIKRHSVRGWPSGIPTDIEACVLFAKTHGIKTMVEIFSLDQANEAYERCGSAQFRAVIVP</sequence>
<dbReference type="PANTHER" id="PTHR42940">
    <property type="entry name" value="ALCOHOL DEHYDROGENASE 1-RELATED"/>
    <property type="match status" value="1"/>
</dbReference>
<accession>J4GRA7</accession>
<dbReference type="HOGENOM" id="CLU_026673_20_1_1"/>
<evidence type="ECO:0000256" key="3">
    <source>
        <dbReference type="ARBA" id="ARBA00022723"/>
    </source>
</evidence>
<dbReference type="Gene3D" id="3.40.50.720">
    <property type="entry name" value="NAD(P)-binding Rossmann-like Domain"/>
    <property type="match status" value="1"/>
</dbReference>
<evidence type="ECO:0000256" key="1">
    <source>
        <dbReference type="ARBA" id="ARBA00001947"/>
    </source>
</evidence>
<dbReference type="InterPro" id="IPR013149">
    <property type="entry name" value="ADH-like_C"/>
</dbReference>
<comment type="similarity">
    <text evidence="2">Belongs to the zinc-containing alcohol dehydrogenase family.</text>
</comment>